<protein>
    <recommendedName>
        <fullName evidence="4">Amidohydrolase-related domain-containing protein</fullName>
    </recommendedName>
</protein>
<dbReference type="Gene3D" id="2.30.40.10">
    <property type="entry name" value="Urease, subunit C, domain 1"/>
    <property type="match status" value="1"/>
</dbReference>
<accession>A0AAV8PRI1</accession>
<evidence type="ECO:0008006" key="4">
    <source>
        <dbReference type="Google" id="ProtNLM"/>
    </source>
</evidence>
<dbReference type="InterPro" id="IPR050378">
    <property type="entry name" value="Metallo-dep_Hydrolases_sf"/>
</dbReference>
<comment type="similarity">
    <text evidence="1">Belongs to the metallo-dependent hydrolases superfamily. Hydantoinase/dihydropyrimidinase family.</text>
</comment>
<dbReference type="GO" id="GO:0005829">
    <property type="term" value="C:cytosol"/>
    <property type="evidence" value="ECO:0007669"/>
    <property type="project" value="TreeGrafter"/>
</dbReference>
<organism evidence="2 3">
    <name type="scientific">Ensete ventricosum</name>
    <name type="common">Abyssinian banana</name>
    <name type="synonym">Musa ensete</name>
    <dbReference type="NCBI Taxonomy" id="4639"/>
    <lineage>
        <taxon>Eukaryota</taxon>
        <taxon>Viridiplantae</taxon>
        <taxon>Streptophyta</taxon>
        <taxon>Embryophyta</taxon>
        <taxon>Tracheophyta</taxon>
        <taxon>Spermatophyta</taxon>
        <taxon>Magnoliopsida</taxon>
        <taxon>Liliopsida</taxon>
        <taxon>Zingiberales</taxon>
        <taxon>Musaceae</taxon>
        <taxon>Ensete</taxon>
    </lineage>
</organism>
<name>A0AAV8PRI1_ENSVE</name>
<dbReference type="PANTHER" id="PTHR11647:SF1">
    <property type="entry name" value="COLLAPSIN RESPONSE MEDIATOR PROTEIN"/>
    <property type="match status" value="1"/>
</dbReference>
<dbReference type="AlphaFoldDB" id="A0AAV8PRI1"/>
<reference evidence="2 3" key="1">
    <citation type="submission" date="2022-12" db="EMBL/GenBank/DDBJ databases">
        <title>Chromosome-scale assembly of the Ensete ventricosum genome.</title>
        <authorList>
            <person name="Dussert Y."/>
            <person name="Stocks J."/>
            <person name="Wendawek A."/>
            <person name="Woldeyes F."/>
            <person name="Nichols R.A."/>
            <person name="Borrell J.S."/>
        </authorList>
    </citation>
    <scope>NUCLEOTIDE SEQUENCE [LARGE SCALE GENOMIC DNA]</scope>
    <source>
        <strain evidence="3">cv. Maze</strain>
        <tissue evidence="2">Seeds</tissue>
    </source>
</reference>
<dbReference type="SUPFAM" id="SSF51556">
    <property type="entry name" value="Metallo-dependent hydrolases"/>
    <property type="match status" value="1"/>
</dbReference>
<dbReference type="GO" id="GO:0006208">
    <property type="term" value="P:pyrimidine nucleobase catabolic process"/>
    <property type="evidence" value="ECO:0007669"/>
    <property type="project" value="TreeGrafter"/>
</dbReference>
<dbReference type="Proteomes" id="UP001222027">
    <property type="component" value="Unassembled WGS sequence"/>
</dbReference>
<dbReference type="GO" id="GO:0004157">
    <property type="term" value="F:dihydropyrimidinase activity"/>
    <property type="evidence" value="ECO:0007669"/>
    <property type="project" value="TreeGrafter"/>
</dbReference>
<dbReference type="InterPro" id="IPR011059">
    <property type="entry name" value="Metal-dep_hydrolase_composite"/>
</dbReference>
<sequence length="254" mass="27980">MVLFFVSVSCSTSELQGFCTVGYESDCDLSSEKILIKRGTVMNAHRKEVAEVYIEVGIVVSVRPNIKVSWCRTKWDDGVSKDMELMVNEQGSTVSSWHTSDDFYCKACRRALPLVQSRWPSDLIYAIYIQQLTLEGEATAGVIRLANFVNAPLYVVHVMSIDAMEEIAKARKEGQRVIGEPVASGYVMSPPIRTSGHDKARRAALSTGVLQLVGTDHCASNSTQKALGYEDFRKIPNGVNGVLEVHLCFVAPLS</sequence>
<dbReference type="Gene3D" id="3.20.20.140">
    <property type="entry name" value="Metal-dependent hydrolases"/>
    <property type="match status" value="1"/>
</dbReference>
<evidence type="ECO:0000313" key="2">
    <source>
        <dbReference type="EMBL" id="KAJ8461176.1"/>
    </source>
</evidence>
<gene>
    <name evidence="2" type="ORF">OPV22_034102</name>
</gene>
<evidence type="ECO:0000256" key="1">
    <source>
        <dbReference type="ARBA" id="ARBA00008829"/>
    </source>
</evidence>
<dbReference type="InterPro" id="IPR032466">
    <property type="entry name" value="Metal_Hydrolase"/>
</dbReference>
<comment type="caution">
    <text evidence="2">The sequence shown here is derived from an EMBL/GenBank/DDBJ whole genome shotgun (WGS) entry which is preliminary data.</text>
</comment>
<dbReference type="EMBL" id="JAQQAF010000009">
    <property type="protein sequence ID" value="KAJ8461176.1"/>
    <property type="molecule type" value="Genomic_DNA"/>
</dbReference>
<dbReference type="PANTHER" id="PTHR11647">
    <property type="entry name" value="HYDRANTOINASE/DIHYDROPYRIMIDINASE FAMILY MEMBER"/>
    <property type="match status" value="1"/>
</dbReference>
<proteinExistence type="inferred from homology"/>
<keyword evidence="3" id="KW-1185">Reference proteome</keyword>
<evidence type="ECO:0000313" key="3">
    <source>
        <dbReference type="Proteomes" id="UP001222027"/>
    </source>
</evidence>